<evidence type="ECO:0000313" key="1">
    <source>
        <dbReference type="EMBL" id="KAJ7321914.1"/>
    </source>
</evidence>
<proteinExistence type="predicted"/>
<dbReference type="InterPro" id="IPR036047">
    <property type="entry name" value="F-box-like_dom_sf"/>
</dbReference>
<comment type="caution">
    <text evidence="1">The sequence shown here is derived from an EMBL/GenBank/DDBJ whole genome shotgun (WGS) entry which is preliminary data.</text>
</comment>
<dbReference type="EMBL" id="JARIHO010000049">
    <property type="protein sequence ID" value="KAJ7321914.1"/>
    <property type="molecule type" value="Genomic_DNA"/>
</dbReference>
<dbReference type="AlphaFoldDB" id="A0AAD6ZHN3"/>
<protein>
    <recommendedName>
        <fullName evidence="3">F-box domain-containing protein</fullName>
    </recommendedName>
</protein>
<organism evidence="1 2">
    <name type="scientific">Mycena albidolilacea</name>
    <dbReference type="NCBI Taxonomy" id="1033008"/>
    <lineage>
        <taxon>Eukaryota</taxon>
        <taxon>Fungi</taxon>
        <taxon>Dikarya</taxon>
        <taxon>Basidiomycota</taxon>
        <taxon>Agaricomycotina</taxon>
        <taxon>Agaricomycetes</taxon>
        <taxon>Agaricomycetidae</taxon>
        <taxon>Agaricales</taxon>
        <taxon>Marasmiineae</taxon>
        <taxon>Mycenaceae</taxon>
        <taxon>Mycena</taxon>
    </lineage>
</organism>
<gene>
    <name evidence="1" type="ORF">DFH08DRAFT_888911</name>
</gene>
<evidence type="ECO:0000313" key="2">
    <source>
        <dbReference type="Proteomes" id="UP001218218"/>
    </source>
</evidence>
<name>A0AAD6ZHN3_9AGAR</name>
<reference evidence="1" key="1">
    <citation type="submission" date="2023-03" db="EMBL/GenBank/DDBJ databases">
        <title>Massive genome expansion in bonnet fungi (Mycena s.s.) driven by repeated elements and novel gene families across ecological guilds.</title>
        <authorList>
            <consortium name="Lawrence Berkeley National Laboratory"/>
            <person name="Harder C.B."/>
            <person name="Miyauchi S."/>
            <person name="Viragh M."/>
            <person name="Kuo A."/>
            <person name="Thoen E."/>
            <person name="Andreopoulos B."/>
            <person name="Lu D."/>
            <person name="Skrede I."/>
            <person name="Drula E."/>
            <person name="Henrissat B."/>
            <person name="Morin E."/>
            <person name="Kohler A."/>
            <person name="Barry K."/>
            <person name="LaButti K."/>
            <person name="Morin E."/>
            <person name="Salamov A."/>
            <person name="Lipzen A."/>
            <person name="Mereny Z."/>
            <person name="Hegedus B."/>
            <person name="Baldrian P."/>
            <person name="Stursova M."/>
            <person name="Weitz H."/>
            <person name="Taylor A."/>
            <person name="Grigoriev I.V."/>
            <person name="Nagy L.G."/>
            <person name="Martin F."/>
            <person name="Kauserud H."/>
        </authorList>
    </citation>
    <scope>NUCLEOTIDE SEQUENCE</scope>
    <source>
        <strain evidence="1">CBHHK002</strain>
    </source>
</reference>
<sequence length="164" mass="18631">MLSESELERERAHVVERAAQILDLENSIAELRAEQLEIDVPRATRFLYKYPLLTLPNEITSEIFIHSLPLYPICPPLFGILSPTSLTQICRRWRAIALATPALWRAIEFSAYSPRLPTYDAWLGLSGSFPLSIRVDESGKMAHLPEVLTAIVPHCERLEHLKNS</sequence>
<dbReference type="SUPFAM" id="SSF81383">
    <property type="entry name" value="F-box domain"/>
    <property type="match status" value="1"/>
</dbReference>
<keyword evidence="2" id="KW-1185">Reference proteome</keyword>
<dbReference type="Gene3D" id="1.20.1280.50">
    <property type="match status" value="1"/>
</dbReference>
<accession>A0AAD6ZHN3</accession>
<evidence type="ECO:0008006" key="3">
    <source>
        <dbReference type="Google" id="ProtNLM"/>
    </source>
</evidence>
<dbReference type="Proteomes" id="UP001218218">
    <property type="component" value="Unassembled WGS sequence"/>
</dbReference>